<dbReference type="InterPro" id="IPR001245">
    <property type="entry name" value="Ser-Thr/Tyr_kinase_cat_dom"/>
</dbReference>
<dbReference type="InterPro" id="IPR008271">
    <property type="entry name" value="Ser/Thr_kinase_AS"/>
</dbReference>
<dbReference type="Gene3D" id="1.10.510.10">
    <property type="entry name" value="Transferase(Phosphotransferase) domain 1"/>
    <property type="match status" value="1"/>
</dbReference>
<accession>A0AAV1C0B5</accession>
<evidence type="ECO:0000256" key="4">
    <source>
        <dbReference type="ARBA" id="ARBA00022777"/>
    </source>
</evidence>
<feature type="domain" description="Protein kinase" evidence="9">
    <location>
        <begin position="135"/>
        <end position="403"/>
    </location>
</feature>
<evidence type="ECO:0000256" key="6">
    <source>
        <dbReference type="PROSITE-ProRule" id="PRU10141"/>
    </source>
</evidence>
<dbReference type="GO" id="GO:0004674">
    <property type="term" value="F:protein serine/threonine kinase activity"/>
    <property type="evidence" value="ECO:0007669"/>
    <property type="project" value="UniProtKB-KW"/>
</dbReference>
<keyword evidence="5 6" id="KW-0067">ATP-binding</keyword>
<reference evidence="10" key="1">
    <citation type="submission" date="2023-03" db="EMBL/GenBank/DDBJ databases">
        <authorList>
            <person name="Julca I."/>
        </authorList>
    </citation>
    <scope>NUCLEOTIDE SEQUENCE</scope>
</reference>
<dbReference type="EMBL" id="OX459118">
    <property type="protein sequence ID" value="CAI9088212.1"/>
    <property type="molecule type" value="Genomic_DNA"/>
</dbReference>
<dbReference type="AlphaFoldDB" id="A0AAV1C0B5"/>
<dbReference type="PROSITE" id="PS00107">
    <property type="entry name" value="PROTEIN_KINASE_ATP"/>
    <property type="match status" value="1"/>
</dbReference>
<evidence type="ECO:0000256" key="1">
    <source>
        <dbReference type="ARBA" id="ARBA00022527"/>
    </source>
</evidence>
<feature type="compositionally biased region" description="Pro residues" evidence="8">
    <location>
        <begin position="1"/>
        <end position="25"/>
    </location>
</feature>
<sequence>MAFDPVLPPLPDESPPITPPPPEGTPPGSSTNSPTMDSGPVLPALPDESPPITPPPPEGSPPSSSAESEAGFDGVEMSAEFRALITKRSAMGGSEIDFDYEMGLHEDSRNSNRENVIDNEKLDIGSIELIHYEDLVALGDLGSGSFATVCSGKWRTSTVAIKMIQDCLITGHTAQIRKENAQHFLREAELLHRLRHPNIIQLYGVDPGEPYRRVRFALELMSDGSLKKLLETGRKFTLLQQTAIALGAANGLEYLHSKDIIHCDIKPDNVLLDLRDSRNPICKIGDLGMFKTKQDAGSISMGPGDDPVFTAPEIIKKATHQICEKVDVYAFAFIMWELMTLGENPYPDMRYHEIRAAICMGKRPQIPDYCNVMWAQLMGRCWDHLPEQRPTMQEVAETLDNLLVEFGQLEL</sequence>
<feature type="binding site" evidence="6">
    <location>
        <position position="162"/>
    </location>
    <ligand>
        <name>ATP</name>
        <dbReference type="ChEBI" id="CHEBI:30616"/>
    </ligand>
</feature>
<dbReference type="SMART" id="SM00220">
    <property type="entry name" value="S_TKc"/>
    <property type="match status" value="1"/>
</dbReference>
<comment type="similarity">
    <text evidence="7">Belongs to the protein kinase superfamily.</text>
</comment>
<dbReference type="GO" id="GO:0005524">
    <property type="term" value="F:ATP binding"/>
    <property type="evidence" value="ECO:0007669"/>
    <property type="project" value="UniProtKB-UniRule"/>
</dbReference>
<dbReference type="GO" id="GO:0005737">
    <property type="term" value="C:cytoplasm"/>
    <property type="evidence" value="ECO:0007669"/>
    <property type="project" value="TreeGrafter"/>
</dbReference>
<dbReference type="PRINTS" id="PR00109">
    <property type="entry name" value="TYRKINASE"/>
</dbReference>
<evidence type="ECO:0000256" key="5">
    <source>
        <dbReference type="ARBA" id="ARBA00022840"/>
    </source>
</evidence>
<gene>
    <name evidence="10" type="ORF">OLC1_LOCUS838</name>
</gene>
<dbReference type="InterPro" id="IPR050167">
    <property type="entry name" value="Ser_Thr_protein_kinase"/>
</dbReference>
<dbReference type="PROSITE" id="PS00108">
    <property type="entry name" value="PROTEIN_KINASE_ST"/>
    <property type="match status" value="1"/>
</dbReference>
<feature type="compositionally biased region" description="Pro residues" evidence="8">
    <location>
        <begin position="48"/>
        <end position="60"/>
    </location>
</feature>
<dbReference type="GO" id="GO:0007165">
    <property type="term" value="P:signal transduction"/>
    <property type="evidence" value="ECO:0007669"/>
    <property type="project" value="TreeGrafter"/>
</dbReference>
<dbReference type="Pfam" id="PF07714">
    <property type="entry name" value="PK_Tyr_Ser-Thr"/>
    <property type="match status" value="1"/>
</dbReference>
<keyword evidence="1 7" id="KW-0723">Serine/threonine-protein kinase</keyword>
<name>A0AAV1C0B5_OLDCO</name>
<dbReference type="InterPro" id="IPR017441">
    <property type="entry name" value="Protein_kinase_ATP_BS"/>
</dbReference>
<dbReference type="SUPFAM" id="SSF56112">
    <property type="entry name" value="Protein kinase-like (PK-like)"/>
    <property type="match status" value="1"/>
</dbReference>
<keyword evidence="4" id="KW-0418">Kinase</keyword>
<feature type="compositionally biased region" description="Low complexity" evidence="8">
    <location>
        <begin position="26"/>
        <end position="35"/>
    </location>
</feature>
<evidence type="ECO:0000256" key="7">
    <source>
        <dbReference type="RuleBase" id="RU000304"/>
    </source>
</evidence>
<dbReference type="InterPro" id="IPR011009">
    <property type="entry name" value="Kinase-like_dom_sf"/>
</dbReference>
<dbReference type="PANTHER" id="PTHR23257">
    <property type="entry name" value="SERINE-THREONINE PROTEIN KINASE"/>
    <property type="match status" value="1"/>
</dbReference>
<dbReference type="PROSITE" id="PS50011">
    <property type="entry name" value="PROTEIN_KINASE_DOM"/>
    <property type="match status" value="1"/>
</dbReference>
<evidence type="ECO:0000256" key="3">
    <source>
        <dbReference type="ARBA" id="ARBA00022741"/>
    </source>
</evidence>
<feature type="region of interest" description="Disordered" evidence="8">
    <location>
        <begin position="1"/>
        <end position="72"/>
    </location>
</feature>
<protein>
    <submittedName>
        <fullName evidence="10">OLC1v1022487C1</fullName>
    </submittedName>
</protein>
<evidence type="ECO:0000313" key="11">
    <source>
        <dbReference type="Proteomes" id="UP001161247"/>
    </source>
</evidence>
<keyword evidence="2" id="KW-0808">Transferase</keyword>
<proteinExistence type="inferred from homology"/>
<dbReference type="PANTHER" id="PTHR23257:SF963">
    <property type="entry name" value="AT08303P"/>
    <property type="match status" value="1"/>
</dbReference>
<keyword evidence="3 6" id="KW-0547">Nucleotide-binding</keyword>
<dbReference type="Proteomes" id="UP001161247">
    <property type="component" value="Chromosome 1"/>
</dbReference>
<organism evidence="10 11">
    <name type="scientific">Oldenlandia corymbosa var. corymbosa</name>
    <dbReference type="NCBI Taxonomy" id="529605"/>
    <lineage>
        <taxon>Eukaryota</taxon>
        <taxon>Viridiplantae</taxon>
        <taxon>Streptophyta</taxon>
        <taxon>Embryophyta</taxon>
        <taxon>Tracheophyta</taxon>
        <taxon>Spermatophyta</taxon>
        <taxon>Magnoliopsida</taxon>
        <taxon>eudicotyledons</taxon>
        <taxon>Gunneridae</taxon>
        <taxon>Pentapetalae</taxon>
        <taxon>asterids</taxon>
        <taxon>lamiids</taxon>
        <taxon>Gentianales</taxon>
        <taxon>Rubiaceae</taxon>
        <taxon>Rubioideae</taxon>
        <taxon>Spermacoceae</taxon>
        <taxon>Hedyotis-Oldenlandia complex</taxon>
        <taxon>Oldenlandia</taxon>
    </lineage>
</organism>
<evidence type="ECO:0000256" key="8">
    <source>
        <dbReference type="SAM" id="MobiDB-lite"/>
    </source>
</evidence>
<evidence type="ECO:0000313" key="10">
    <source>
        <dbReference type="EMBL" id="CAI9088212.1"/>
    </source>
</evidence>
<keyword evidence="11" id="KW-1185">Reference proteome</keyword>
<dbReference type="InterPro" id="IPR000719">
    <property type="entry name" value="Prot_kinase_dom"/>
</dbReference>
<evidence type="ECO:0000259" key="9">
    <source>
        <dbReference type="PROSITE" id="PS50011"/>
    </source>
</evidence>
<evidence type="ECO:0000256" key="2">
    <source>
        <dbReference type="ARBA" id="ARBA00022679"/>
    </source>
</evidence>